<evidence type="ECO:0000256" key="1">
    <source>
        <dbReference type="ARBA" id="ARBA00000312"/>
    </source>
</evidence>
<dbReference type="InterPro" id="IPR003203">
    <property type="entry name" value="CobU/CobP"/>
</dbReference>
<evidence type="ECO:0000256" key="10">
    <source>
        <dbReference type="ARBA" id="ARBA00022741"/>
    </source>
</evidence>
<feature type="binding site" evidence="16">
    <location>
        <position position="61"/>
    </location>
    <ligand>
        <name>GTP</name>
        <dbReference type="ChEBI" id="CHEBI:37565"/>
    </ligand>
</feature>
<keyword evidence="8 14" id="KW-0169">Cobalamin biosynthesis</keyword>
<keyword evidence="11 14" id="KW-0418">Kinase</keyword>
<evidence type="ECO:0000256" key="6">
    <source>
        <dbReference type="ARBA" id="ARBA00005159"/>
    </source>
</evidence>
<protein>
    <recommendedName>
        <fullName evidence="14">Bifunctional adenosylcobalamin biosynthesis protein</fullName>
        <ecNumber evidence="14">2.7.1.156</ecNumber>
        <ecNumber evidence="14">2.7.7.62</ecNumber>
    </recommendedName>
</protein>
<dbReference type="PIRSF" id="PIRSF006135">
    <property type="entry name" value="CobU"/>
    <property type="match status" value="1"/>
</dbReference>
<evidence type="ECO:0000256" key="5">
    <source>
        <dbReference type="ARBA" id="ARBA00004692"/>
    </source>
</evidence>
<sequence length="167" mass="18349">MSSLLVLGGARSGKSRFAQQRIEQYAGKLAFIATAQPFDAEMRERIDRHKADRGERWHTIEAPFDLIDAIREADRQADAILIDCLTLWLSNLMLADKPIPAAQLCATVAQCRHPVILVSNEVGYGIVPENGLARRFRDEAGRFNQQVAAAVDAVALVVAGLPVFVKP</sequence>
<dbReference type="AlphaFoldDB" id="A0A916YLB0"/>
<gene>
    <name evidence="17" type="primary">cobP</name>
    <name evidence="17" type="ORF">GCM10010989_25690</name>
</gene>
<keyword evidence="9 14" id="KW-0808">Transferase</keyword>
<dbReference type="GO" id="GO:0009236">
    <property type="term" value="P:cobalamin biosynthetic process"/>
    <property type="evidence" value="ECO:0007669"/>
    <property type="project" value="UniProtKB-UniRule"/>
</dbReference>
<evidence type="ECO:0000256" key="7">
    <source>
        <dbReference type="ARBA" id="ARBA00007490"/>
    </source>
</evidence>
<dbReference type="Pfam" id="PF02283">
    <property type="entry name" value="CobU"/>
    <property type="match status" value="1"/>
</dbReference>
<comment type="function">
    <text evidence="4 14">Catalyzes ATP-dependent phosphorylation of adenosylcobinamide and addition of GMP to adenosylcobinamide phosphate.</text>
</comment>
<feature type="binding site" evidence="16">
    <location>
        <begin position="33"/>
        <end position="35"/>
    </location>
    <ligand>
        <name>GTP</name>
        <dbReference type="ChEBI" id="CHEBI:37565"/>
    </ligand>
</feature>
<evidence type="ECO:0000313" key="17">
    <source>
        <dbReference type="EMBL" id="GGD50303.1"/>
    </source>
</evidence>
<comment type="pathway">
    <text evidence="6 14">Cofactor biosynthesis; adenosylcobalamin biosynthesis; adenosylcobalamin from cob(II)yrinate a,c-diamide: step 5/7.</text>
</comment>
<evidence type="ECO:0000256" key="14">
    <source>
        <dbReference type="PIRNR" id="PIRNR006135"/>
    </source>
</evidence>
<accession>A0A916YLB0</accession>
<dbReference type="SUPFAM" id="SSF52540">
    <property type="entry name" value="P-loop containing nucleoside triphosphate hydrolases"/>
    <property type="match status" value="1"/>
</dbReference>
<proteinExistence type="inferred from homology"/>
<evidence type="ECO:0000256" key="9">
    <source>
        <dbReference type="ARBA" id="ARBA00022679"/>
    </source>
</evidence>
<dbReference type="PANTHER" id="PTHR34848">
    <property type="match status" value="1"/>
</dbReference>
<evidence type="ECO:0000256" key="12">
    <source>
        <dbReference type="ARBA" id="ARBA00022840"/>
    </source>
</evidence>
<evidence type="ECO:0000256" key="8">
    <source>
        <dbReference type="ARBA" id="ARBA00022573"/>
    </source>
</evidence>
<dbReference type="Proteomes" id="UP000598997">
    <property type="component" value="Unassembled WGS sequence"/>
</dbReference>
<keyword evidence="18" id="KW-1185">Reference proteome</keyword>
<dbReference type="NCBIfam" id="NF004469">
    <property type="entry name" value="PRK05800.1"/>
    <property type="match status" value="1"/>
</dbReference>
<comment type="similarity">
    <text evidence="7 14">Belongs to the CobU/CobP family.</text>
</comment>
<keyword evidence="10 14" id="KW-0547">Nucleotide-binding</keyword>
<comment type="catalytic activity">
    <reaction evidence="1 14">
        <text>adenosylcob(III)inamide + ATP = adenosylcob(III)inamide phosphate + ADP + H(+)</text>
        <dbReference type="Rhea" id="RHEA:15769"/>
        <dbReference type="ChEBI" id="CHEBI:2480"/>
        <dbReference type="ChEBI" id="CHEBI:15378"/>
        <dbReference type="ChEBI" id="CHEBI:30616"/>
        <dbReference type="ChEBI" id="CHEBI:58502"/>
        <dbReference type="ChEBI" id="CHEBI:456216"/>
        <dbReference type="EC" id="2.7.1.156"/>
    </reaction>
</comment>
<dbReference type="GO" id="GO:0005524">
    <property type="term" value="F:ATP binding"/>
    <property type="evidence" value="ECO:0007669"/>
    <property type="project" value="UniProtKB-UniRule"/>
</dbReference>
<organism evidence="17 18">
    <name type="scientific">Croceicoccus pelagius</name>
    <dbReference type="NCBI Taxonomy" id="1703341"/>
    <lineage>
        <taxon>Bacteria</taxon>
        <taxon>Pseudomonadati</taxon>
        <taxon>Pseudomonadota</taxon>
        <taxon>Alphaproteobacteria</taxon>
        <taxon>Sphingomonadales</taxon>
        <taxon>Erythrobacteraceae</taxon>
        <taxon>Croceicoccus</taxon>
    </lineage>
</organism>
<evidence type="ECO:0000256" key="11">
    <source>
        <dbReference type="ARBA" id="ARBA00022777"/>
    </source>
</evidence>
<dbReference type="RefSeq" id="WP_172807489.1">
    <property type="nucleotide sequence ID" value="NZ_BMIO01000008.1"/>
</dbReference>
<comment type="pathway">
    <text evidence="5 14">Cofactor biosynthesis; adenosylcobalamin biosynthesis; adenosylcobalamin from cob(II)yrinate a,c-diamide: step 6/7.</text>
</comment>
<comment type="caution">
    <text evidence="17">The sequence shown here is derived from an EMBL/GenBank/DDBJ whole genome shotgun (WGS) entry which is preliminary data.</text>
</comment>
<evidence type="ECO:0000256" key="15">
    <source>
        <dbReference type="PIRSR" id="PIRSR006135-1"/>
    </source>
</evidence>
<dbReference type="CDD" id="cd00544">
    <property type="entry name" value="CobU"/>
    <property type="match status" value="1"/>
</dbReference>
<evidence type="ECO:0000313" key="18">
    <source>
        <dbReference type="Proteomes" id="UP000598997"/>
    </source>
</evidence>
<reference evidence="17 18" key="1">
    <citation type="journal article" date="2014" name="Int. J. Syst. Evol. Microbiol.">
        <title>Complete genome sequence of Corynebacterium casei LMG S-19264T (=DSM 44701T), isolated from a smear-ripened cheese.</title>
        <authorList>
            <consortium name="US DOE Joint Genome Institute (JGI-PGF)"/>
            <person name="Walter F."/>
            <person name="Albersmeier A."/>
            <person name="Kalinowski J."/>
            <person name="Ruckert C."/>
        </authorList>
    </citation>
    <scope>NUCLEOTIDE SEQUENCE [LARGE SCALE GENOMIC DNA]</scope>
    <source>
        <strain evidence="17 18">CGMCC 1.15358</strain>
    </source>
</reference>
<dbReference type="PANTHER" id="PTHR34848:SF1">
    <property type="entry name" value="BIFUNCTIONAL ADENOSYLCOBALAMIN BIOSYNTHESIS PROTEIN COBU"/>
    <property type="match status" value="1"/>
</dbReference>
<feature type="active site" description="GMP-histidine intermediate" evidence="15">
    <location>
        <position position="49"/>
    </location>
</feature>
<keyword evidence="12 14" id="KW-0067">ATP-binding</keyword>
<feature type="binding site" evidence="16">
    <location>
        <begin position="50"/>
        <end position="53"/>
    </location>
    <ligand>
        <name>GTP</name>
        <dbReference type="ChEBI" id="CHEBI:37565"/>
    </ligand>
</feature>
<comment type="catalytic activity">
    <reaction evidence="3">
        <text>adenosylcob(III)inamide + GTP = adenosylcob(III)inamide phosphate + GDP + H(+)</text>
        <dbReference type="Rhea" id="RHEA:15765"/>
        <dbReference type="ChEBI" id="CHEBI:2480"/>
        <dbReference type="ChEBI" id="CHEBI:15378"/>
        <dbReference type="ChEBI" id="CHEBI:37565"/>
        <dbReference type="ChEBI" id="CHEBI:58189"/>
        <dbReference type="ChEBI" id="CHEBI:58502"/>
        <dbReference type="EC" id="2.7.1.156"/>
    </reaction>
</comment>
<dbReference type="GO" id="GO:0008820">
    <property type="term" value="F:cobinamide phosphate guanylyltransferase activity"/>
    <property type="evidence" value="ECO:0007669"/>
    <property type="project" value="UniProtKB-UniRule"/>
</dbReference>
<comment type="catalytic activity">
    <reaction evidence="2 14">
        <text>adenosylcob(III)inamide phosphate + GTP + H(+) = adenosylcob(III)inamide-GDP + diphosphate</text>
        <dbReference type="Rhea" id="RHEA:22712"/>
        <dbReference type="ChEBI" id="CHEBI:15378"/>
        <dbReference type="ChEBI" id="CHEBI:33019"/>
        <dbReference type="ChEBI" id="CHEBI:37565"/>
        <dbReference type="ChEBI" id="CHEBI:58502"/>
        <dbReference type="ChEBI" id="CHEBI:60487"/>
        <dbReference type="EC" id="2.7.7.62"/>
    </reaction>
</comment>
<dbReference type="GO" id="GO:0043752">
    <property type="term" value="F:adenosylcobinamide kinase activity"/>
    <property type="evidence" value="ECO:0007669"/>
    <property type="project" value="UniProtKB-EC"/>
</dbReference>
<dbReference type="GO" id="GO:0005525">
    <property type="term" value="F:GTP binding"/>
    <property type="evidence" value="ECO:0007669"/>
    <property type="project" value="UniProtKB-UniRule"/>
</dbReference>
<dbReference type="Gene3D" id="3.40.50.300">
    <property type="entry name" value="P-loop containing nucleotide triphosphate hydrolases"/>
    <property type="match status" value="1"/>
</dbReference>
<feature type="binding site" evidence="16">
    <location>
        <position position="83"/>
    </location>
    <ligand>
        <name>GTP</name>
        <dbReference type="ChEBI" id="CHEBI:37565"/>
    </ligand>
</feature>
<dbReference type="EC" id="2.7.1.156" evidence="14"/>
<dbReference type="EC" id="2.7.7.62" evidence="14"/>
<evidence type="ECO:0000256" key="4">
    <source>
        <dbReference type="ARBA" id="ARBA00003889"/>
    </source>
</evidence>
<evidence type="ECO:0000256" key="16">
    <source>
        <dbReference type="PIRSR" id="PIRSR006135-2"/>
    </source>
</evidence>
<feature type="binding site" evidence="16">
    <location>
        <begin position="8"/>
        <end position="15"/>
    </location>
    <ligand>
        <name>GTP</name>
        <dbReference type="ChEBI" id="CHEBI:37565"/>
    </ligand>
</feature>
<name>A0A916YLB0_9SPHN</name>
<dbReference type="EMBL" id="BMIO01000008">
    <property type="protein sequence ID" value="GGD50303.1"/>
    <property type="molecule type" value="Genomic_DNA"/>
</dbReference>
<keyword evidence="13 14" id="KW-0342">GTP-binding</keyword>
<evidence type="ECO:0000256" key="2">
    <source>
        <dbReference type="ARBA" id="ARBA00000711"/>
    </source>
</evidence>
<evidence type="ECO:0000256" key="13">
    <source>
        <dbReference type="ARBA" id="ARBA00023134"/>
    </source>
</evidence>
<dbReference type="InterPro" id="IPR027417">
    <property type="entry name" value="P-loop_NTPase"/>
</dbReference>
<evidence type="ECO:0000256" key="3">
    <source>
        <dbReference type="ARBA" id="ARBA00001522"/>
    </source>
</evidence>